<evidence type="ECO:0000313" key="2">
    <source>
        <dbReference type="Proteomes" id="UP000664859"/>
    </source>
</evidence>
<dbReference type="OrthoDB" id="75611at2759"/>
<accession>A0A835ZHQ4</accession>
<name>A0A835ZHQ4_9STRA</name>
<sequence>MDRASAGGHIEVMQWLHHEQSLPFTPPTMPTAAIFGRLAALQWLHQVGCPYDIAYICERSLKEGDMISWLRREGATWPQLSDVADAVGADLDAAAVLWAAQQGCPWGDWTLDYCEDVSLGRYSIKKALHDAGCPCQCE</sequence>
<keyword evidence="2" id="KW-1185">Reference proteome</keyword>
<dbReference type="PANTHER" id="PTHR46586:SF3">
    <property type="entry name" value="ANKYRIN REPEAT-CONTAINING PROTEIN"/>
    <property type="match status" value="1"/>
</dbReference>
<dbReference type="PANTHER" id="PTHR46586">
    <property type="entry name" value="ANKYRIN REPEAT-CONTAINING PROTEIN"/>
    <property type="match status" value="1"/>
</dbReference>
<organism evidence="1 2">
    <name type="scientific">Tribonema minus</name>
    <dbReference type="NCBI Taxonomy" id="303371"/>
    <lineage>
        <taxon>Eukaryota</taxon>
        <taxon>Sar</taxon>
        <taxon>Stramenopiles</taxon>
        <taxon>Ochrophyta</taxon>
        <taxon>PX clade</taxon>
        <taxon>Xanthophyceae</taxon>
        <taxon>Tribonematales</taxon>
        <taxon>Tribonemataceae</taxon>
        <taxon>Tribonema</taxon>
    </lineage>
</organism>
<protein>
    <submittedName>
        <fullName evidence="1">Uncharacterized protein</fullName>
    </submittedName>
</protein>
<proteinExistence type="predicted"/>
<comment type="caution">
    <text evidence="1">The sequence shown here is derived from an EMBL/GenBank/DDBJ whole genome shotgun (WGS) entry which is preliminary data.</text>
</comment>
<dbReference type="Proteomes" id="UP000664859">
    <property type="component" value="Unassembled WGS sequence"/>
</dbReference>
<dbReference type="SUPFAM" id="SSF140860">
    <property type="entry name" value="Pseudo ankyrin repeat-like"/>
    <property type="match status" value="1"/>
</dbReference>
<reference evidence="1" key="1">
    <citation type="submission" date="2021-02" db="EMBL/GenBank/DDBJ databases">
        <title>First Annotated Genome of the Yellow-green Alga Tribonema minus.</title>
        <authorList>
            <person name="Mahan K.M."/>
        </authorList>
    </citation>
    <scope>NUCLEOTIDE SEQUENCE</scope>
    <source>
        <strain evidence="1">UTEX B ZZ1240</strain>
    </source>
</reference>
<dbReference type="EMBL" id="JAFCMP010000006">
    <property type="protein sequence ID" value="KAG5192397.1"/>
    <property type="molecule type" value="Genomic_DNA"/>
</dbReference>
<gene>
    <name evidence="1" type="ORF">JKP88DRAFT_191066</name>
</gene>
<dbReference type="AlphaFoldDB" id="A0A835ZHQ4"/>
<dbReference type="InterPro" id="IPR052050">
    <property type="entry name" value="SecEffector_AnkRepeat"/>
</dbReference>
<evidence type="ECO:0000313" key="1">
    <source>
        <dbReference type="EMBL" id="KAG5192397.1"/>
    </source>
</evidence>